<proteinExistence type="predicted"/>
<reference evidence="6 7" key="1">
    <citation type="journal article" date="2017" name="Nature">
        <title>The Apostasia genome and the evolution of orchids.</title>
        <authorList>
            <person name="Zhang G.Q."/>
            <person name="Liu K.W."/>
            <person name="Li Z."/>
            <person name="Lohaus R."/>
            <person name="Hsiao Y.Y."/>
            <person name="Niu S.C."/>
            <person name="Wang J.Y."/>
            <person name="Lin Y.C."/>
            <person name="Xu Q."/>
            <person name="Chen L.J."/>
            <person name="Yoshida K."/>
            <person name="Fujiwara S."/>
            <person name="Wang Z.W."/>
            <person name="Zhang Y.Q."/>
            <person name="Mitsuda N."/>
            <person name="Wang M."/>
            <person name="Liu G.H."/>
            <person name="Pecoraro L."/>
            <person name="Huang H.X."/>
            <person name="Xiao X.J."/>
            <person name="Lin M."/>
            <person name="Wu X.Y."/>
            <person name="Wu W.L."/>
            <person name="Chen Y.Y."/>
            <person name="Chang S.B."/>
            <person name="Sakamoto S."/>
            <person name="Ohme-Takagi M."/>
            <person name="Yagi M."/>
            <person name="Zeng S.J."/>
            <person name="Shen C.Y."/>
            <person name="Yeh C.M."/>
            <person name="Luo Y.B."/>
            <person name="Tsai W.C."/>
            <person name="Van de Peer Y."/>
            <person name="Liu Z.J."/>
        </authorList>
    </citation>
    <scope>NUCLEOTIDE SEQUENCE [LARGE SCALE GENOMIC DNA]</scope>
    <source>
        <strain evidence="7">cv. Shenzhen</strain>
        <tissue evidence="6">Stem</tissue>
    </source>
</reference>
<keyword evidence="1" id="KW-0805">Transcription regulation</keyword>
<evidence type="ECO:0000256" key="4">
    <source>
        <dbReference type="ARBA" id="ARBA00023242"/>
    </source>
</evidence>
<organism evidence="6 7">
    <name type="scientific">Apostasia shenzhenica</name>
    <dbReference type="NCBI Taxonomy" id="1088818"/>
    <lineage>
        <taxon>Eukaryota</taxon>
        <taxon>Viridiplantae</taxon>
        <taxon>Streptophyta</taxon>
        <taxon>Embryophyta</taxon>
        <taxon>Tracheophyta</taxon>
        <taxon>Spermatophyta</taxon>
        <taxon>Magnoliopsida</taxon>
        <taxon>Liliopsida</taxon>
        <taxon>Asparagales</taxon>
        <taxon>Orchidaceae</taxon>
        <taxon>Apostasioideae</taxon>
        <taxon>Apostasia</taxon>
    </lineage>
</organism>
<dbReference type="PROSITE" id="PS51294">
    <property type="entry name" value="HTH_MYB"/>
    <property type="match status" value="1"/>
</dbReference>
<dbReference type="Proteomes" id="UP000236161">
    <property type="component" value="Unassembled WGS sequence"/>
</dbReference>
<dbReference type="EMBL" id="KZ451950">
    <property type="protein sequence ID" value="PKA58704.1"/>
    <property type="molecule type" value="Genomic_DNA"/>
</dbReference>
<dbReference type="GO" id="GO:0003700">
    <property type="term" value="F:DNA-binding transcription factor activity"/>
    <property type="evidence" value="ECO:0007669"/>
    <property type="project" value="InterPro"/>
</dbReference>
<dbReference type="AlphaFoldDB" id="A0A2I0AT34"/>
<dbReference type="PANTHER" id="PTHR31499">
    <property type="entry name" value="MYB FAMILY TRANSCRIPTION FACTOR PHL11"/>
    <property type="match status" value="1"/>
</dbReference>
<dbReference type="InterPro" id="IPR006447">
    <property type="entry name" value="Myb_dom_plants"/>
</dbReference>
<dbReference type="Gene3D" id="1.10.10.60">
    <property type="entry name" value="Homeodomain-like"/>
    <property type="match status" value="1"/>
</dbReference>
<protein>
    <submittedName>
        <fullName evidence="6">Protein PHR1-like 1</fullName>
    </submittedName>
</protein>
<dbReference type="SUPFAM" id="SSF46689">
    <property type="entry name" value="Homeodomain-like"/>
    <property type="match status" value="1"/>
</dbReference>
<dbReference type="InterPro" id="IPR017930">
    <property type="entry name" value="Myb_dom"/>
</dbReference>
<keyword evidence="2" id="KW-0238">DNA-binding</keyword>
<evidence type="ECO:0000313" key="7">
    <source>
        <dbReference type="Proteomes" id="UP000236161"/>
    </source>
</evidence>
<evidence type="ECO:0000256" key="3">
    <source>
        <dbReference type="ARBA" id="ARBA00023163"/>
    </source>
</evidence>
<dbReference type="FunFam" id="1.10.10.60:FF:000002">
    <property type="entry name" value="Myb family transcription factor"/>
    <property type="match status" value="1"/>
</dbReference>
<evidence type="ECO:0000256" key="1">
    <source>
        <dbReference type="ARBA" id="ARBA00023015"/>
    </source>
</evidence>
<dbReference type="InterPro" id="IPR009057">
    <property type="entry name" value="Homeodomain-like_sf"/>
</dbReference>
<accession>A0A2I0AT34</accession>
<dbReference type="GO" id="GO:0003677">
    <property type="term" value="F:DNA binding"/>
    <property type="evidence" value="ECO:0007669"/>
    <property type="project" value="UniProtKB-KW"/>
</dbReference>
<keyword evidence="3" id="KW-0804">Transcription</keyword>
<feature type="domain" description="HTH myb-type" evidence="5">
    <location>
        <begin position="137"/>
        <end position="197"/>
    </location>
</feature>
<keyword evidence="7" id="KW-1185">Reference proteome</keyword>
<name>A0A2I0AT34_9ASPA</name>
<evidence type="ECO:0000259" key="5">
    <source>
        <dbReference type="PROSITE" id="PS51294"/>
    </source>
</evidence>
<evidence type="ECO:0000256" key="2">
    <source>
        <dbReference type="ARBA" id="ARBA00023125"/>
    </source>
</evidence>
<dbReference type="STRING" id="1088818.A0A2I0AT34"/>
<dbReference type="InterPro" id="IPR001005">
    <property type="entry name" value="SANT/Myb"/>
</dbReference>
<sequence length="242" mass="27537">MGVAYSPARFRISSSNTRAYRPSTDNYHQELNENPWCPDALRDILDYPNCVTIESGQIQSNCAIHVGSMKQNEWSDLTELMDNYCRDLMDEIGSSNSELKVVKQSSDASIHHTNTYQSISSVELGSISGTTFSTNATVAKPRMRWTPELHERFVEAVNHLGGSERATPKGVLKLMQVDGLTIYHVKSHLQKYRTTRYRTESSEDRQTKRAKALRQLRSSLVNLDFGSWLMSPPHLIEEEKPR</sequence>
<dbReference type="OrthoDB" id="551907at2759"/>
<dbReference type="Pfam" id="PF00249">
    <property type="entry name" value="Myb_DNA-binding"/>
    <property type="match status" value="1"/>
</dbReference>
<keyword evidence="4" id="KW-0539">Nucleus</keyword>
<gene>
    <name evidence="6" type="primary">PHL1</name>
    <name evidence="6" type="ORF">AXF42_Ash000797</name>
</gene>
<evidence type="ECO:0000313" key="6">
    <source>
        <dbReference type="EMBL" id="PKA58704.1"/>
    </source>
</evidence>
<dbReference type="PANTHER" id="PTHR31499:SF80">
    <property type="entry name" value="HTH MYB-TYPE DOMAIN-CONTAINING PROTEIN"/>
    <property type="match status" value="1"/>
</dbReference>
<dbReference type="InterPro" id="IPR046955">
    <property type="entry name" value="PHR1-like"/>
</dbReference>
<dbReference type="NCBIfam" id="TIGR01557">
    <property type="entry name" value="myb_SHAQKYF"/>
    <property type="match status" value="1"/>
</dbReference>